<dbReference type="AlphaFoldDB" id="A0A366JYW6"/>
<evidence type="ECO:0000313" key="2">
    <source>
        <dbReference type="Proteomes" id="UP000252731"/>
    </source>
</evidence>
<proteinExistence type="predicted"/>
<keyword evidence="2" id="KW-1185">Reference proteome</keyword>
<reference evidence="1 2" key="1">
    <citation type="submission" date="2018-06" db="EMBL/GenBank/DDBJ databases">
        <title>Freshwater and sediment microbial communities from various areas in North America, analyzing microbe dynamics in response to fracking.</title>
        <authorList>
            <person name="Lamendella R."/>
        </authorList>
    </citation>
    <scope>NUCLEOTIDE SEQUENCE [LARGE SCALE GENOMIC DNA]</scope>
    <source>
        <strain evidence="1 2">14_TX</strain>
    </source>
</reference>
<sequence>MLTHFLRTEFIRCSLLNVLREALLPPRGNQRTLLLGYTTN</sequence>
<protein>
    <submittedName>
        <fullName evidence="1">Uncharacterized protein</fullName>
    </submittedName>
</protein>
<dbReference type="EMBL" id="QNSF01000006">
    <property type="protein sequence ID" value="RBP93259.1"/>
    <property type="molecule type" value="Genomic_DNA"/>
</dbReference>
<organism evidence="1 2">
    <name type="scientific">Cytobacillus firmus</name>
    <name type="common">Bacillus firmus</name>
    <dbReference type="NCBI Taxonomy" id="1399"/>
    <lineage>
        <taxon>Bacteria</taxon>
        <taxon>Bacillati</taxon>
        <taxon>Bacillota</taxon>
        <taxon>Bacilli</taxon>
        <taxon>Bacillales</taxon>
        <taxon>Bacillaceae</taxon>
        <taxon>Cytobacillus</taxon>
    </lineage>
</organism>
<dbReference type="Proteomes" id="UP000252731">
    <property type="component" value="Unassembled WGS sequence"/>
</dbReference>
<name>A0A366JYW6_CYTFI</name>
<evidence type="ECO:0000313" key="1">
    <source>
        <dbReference type="EMBL" id="RBP93259.1"/>
    </source>
</evidence>
<comment type="caution">
    <text evidence="1">The sequence shown here is derived from an EMBL/GenBank/DDBJ whole genome shotgun (WGS) entry which is preliminary data.</text>
</comment>
<accession>A0A366JYW6</accession>
<gene>
    <name evidence="1" type="ORF">DFO70_106394</name>
</gene>